<dbReference type="EMBL" id="MCGO01000052">
    <property type="protein sequence ID" value="ORY37020.1"/>
    <property type="molecule type" value="Genomic_DNA"/>
</dbReference>
<protein>
    <submittedName>
        <fullName evidence="1">Uncharacterized protein</fullName>
    </submittedName>
</protein>
<organism evidence="1 2">
    <name type="scientific">Rhizoclosmatium globosum</name>
    <dbReference type="NCBI Taxonomy" id="329046"/>
    <lineage>
        <taxon>Eukaryota</taxon>
        <taxon>Fungi</taxon>
        <taxon>Fungi incertae sedis</taxon>
        <taxon>Chytridiomycota</taxon>
        <taxon>Chytridiomycota incertae sedis</taxon>
        <taxon>Chytridiomycetes</taxon>
        <taxon>Chytridiales</taxon>
        <taxon>Chytriomycetaceae</taxon>
        <taxon>Rhizoclosmatium</taxon>
    </lineage>
</organism>
<comment type="caution">
    <text evidence="1">The sequence shown here is derived from an EMBL/GenBank/DDBJ whole genome shotgun (WGS) entry which is preliminary data.</text>
</comment>
<dbReference type="Pfam" id="PF09803">
    <property type="entry name" value="Pet100"/>
    <property type="match status" value="1"/>
</dbReference>
<keyword evidence="2" id="KW-1185">Reference proteome</keyword>
<gene>
    <name evidence="1" type="ORF">BCR33DRAFT_854893</name>
</gene>
<dbReference type="GO" id="GO:0033617">
    <property type="term" value="P:mitochondrial respiratory chain complex IV assembly"/>
    <property type="evidence" value="ECO:0007669"/>
    <property type="project" value="InterPro"/>
</dbReference>
<feature type="non-terminal residue" evidence="1">
    <location>
        <position position="71"/>
    </location>
</feature>
<proteinExistence type="predicted"/>
<sequence>MLLSSNILILCTYLLSYSTSREMGKFLLYIMFPVGSLYLFNRPDMQDKLLRWGSEKPIHVEFGVPEEDMVR</sequence>
<reference evidence="1 2" key="1">
    <citation type="submission" date="2016-07" db="EMBL/GenBank/DDBJ databases">
        <title>Pervasive Adenine N6-methylation of Active Genes in Fungi.</title>
        <authorList>
            <consortium name="DOE Joint Genome Institute"/>
            <person name="Mondo S.J."/>
            <person name="Dannebaum R.O."/>
            <person name="Kuo R.C."/>
            <person name="Labutti K."/>
            <person name="Haridas S."/>
            <person name="Kuo A."/>
            <person name="Salamov A."/>
            <person name="Ahrendt S.R."/>
            <person name="Lipzen A."/>
            <person name="Sullivan W."/>
            <person name="Andreopoulos W.B."/>
            <person name="Clum A."/>
            <person name="Lindquist E."/>
            <person name="Daum C."/>
            <person name="Ramamoorthy G.K."/>
            <person name="Gryganskyi A."/>
            <person name="Culley D."/>
            <person name="Magnuson J.K."/>
            <person name="James T.Y."/>
            <person name="O'Malley M.A."/>
            <person name="Stajich J.E."/>
            <person name="Spatafora J.W."/>
            <person name="Visel A."/>
            <person name="Grigoriev I.V."/>
        </authorList>
    </citation>
    <scope>NUCLEOTIDE SEQUENCE [LARGE SCALE GENOMIC DNA]</scope>
    <source>
        <strain evidence="1 2">JEL800</strain>
    </source>
</reference>
<dbReference type="Proteomes" id="UP000193642">
    <property type="component" value="Unassembled WGS sequence"/>
</dbReference>
<dbReference type="GO" id="GO:0005739">
    <property type="term" value="C:mitochondrion"/>
    <property type="evidence" value="ECO:0007669"/>
    <property type="project" value="InterPro"/>
</dbReference>
<dbReference type="AlphaFoldDB" id="A0A1Y2BQK4"/>
<evidence type="ECO:0000313" key="1">
    <source>
        <dbReference type="EMBL" id="ORY37020.1"/>
    </source>
</evidence>
<name>A0A1Y2BQK4_9FUNG</name>
<evidence type="ECO:0000313" key="2">
    <source>
        <dbReference type="Proteomes" id="UP000193642"/>
    </source>
</evidence>
<dbReference type="OrthoDB" id="18175at2759"/>
<accession>A0A1Y2BQK4</accession>
<dbReference type="InterPro" id="IPR018625">
    <property type="entry name" value="Pet100"/>
</dbReference>